<protein>
    <submittedName>
        <fullName evidence="1">Uncharacterized protein</fullName>
    </submittedName>
</protein>
<accession>A0A2P2Q322</accession>
<organism evidence="1">
    <name type="scientific">Rhizophora mucronata</name>
    <name type="common">Asiatic mangrove</name>
    <dbReference type="NCBI Taxonomy" id="61149"/>
    <lineage>
        <taxon>Eukaryota</taxon>
        <taxon>Viridiplantae</taxon>
        <taxon>Streptophyta</taxon>
        <taxon>Embryophyta</taxon>
        <taxon>Tracheophyta</taxon>
        <taxon>Spermatophyta</taxon>
        <taxon>Magnoliopsida</taxon>
        <taxon>eudicotyledons</taxon>
        <taxon>Gunneridae</taxon>
        <taxon>Pentapetalae</taxon>
        <taxon>rosids</taxon>
        <taxon>fabids</taxon>
        <taxon>Malpighiales</taxon>
        <taxon>Rhizophoraceae</taxon>
        <taxon>Rhizophora</taxon>
    </lineage>
</organism>
<evidence type="ECO:0000313" key="1">
    <source>
        <dbReference type="EMBL" id="MBX61398.1"/>
    </source>
</evidence>
<dbReference type="AlphaFoldDB" id="A0A2P2Q322"/>
<reference evidence="1" key="1">
    <citation type="submission" date="2018-02" db="EMBL/GenBank/DDBJ databases">
        <title>Rhizophora mucronata_Transcriptome.</title>
        <authorList>
            <person name="Meera S.P."/>
            <person name="Sreeshan A."/>
            <person name="Augustine A."/>
        </authorList>
    </citation>
    <scope>NUCLEOTIDE SEQUENCE</scope>
    <source>
        <tissue evidence="1">Leaf</tissue>
    </source>
</reference>
<proteinExistence type="predicted"/>
<sequence>MIIDFWDSVNCANQVRGAKNFAFPCGPLVTIRKFTWNHLCNMFLLLLSDERSKLCFNLTGDHVPYKQNLM</sequence>
<name>A0A2P2Q322_RHIMU</name>
<dbReference type="EMBL" id="GGEC01080914">
    <property type="protein sequence ID" value="MBX61398.1"/>
    <property type="molecule type" value="Transcribed_RNA"/>
</dbReference>